<dbReference type="SUPFAM" id="SSF49363">
    <property type="entry name" value="Purple acid phosphatase, N-terminal domain"/>
    <property type="match status" value="1"/>
</dbReference>
<dbReference type="Proteomes" id="UP000026915">
    <property type="component" value="Chromosome 5"/>
</dbReference>
<dbReference type="Gene3D" id="3.60.21.10">
    <property type="match status" value="1"/>
</dbReference>
<dbReference type="InParanoid" id="A0A061F141"/>
<gene>
    <name evidence="13" type="ORF">TCM_022545</name>
</gene>
<dbReference type="EMBL" id="CM001883">
    <property type="protein sequence ID" value="EOY08204.1"/>
    <property type="molecule type" value="Genomic_DNA"/>
</dbReference>
<keyword evidence="8" id="KW-0408">Iron</keyword>
<dbReference type="InterPro" id="IPR039331">
    <property type="entry name" value="PAPs-like"/>
</dbReference>
<evidence type="ECO:0000256" key="2">
    <source>
        <dbReference type="ARBA" id="ARBA00001947"/>
    </source>
</evidence>
<dbReference type="HOGENOM" id="CLU_013387_0_0_1"/>
<dbReference type="CDD" id="cd00839">
    <property type="entry name" value="MPP_PAPs"/>
    <property type="match status" value="1"/>
</dbReference>
<feature type="transmembrane region" description="Helical" evidence="11">
    <location>
        <begin position="86"/>
        <end position="105"/>
    </location>
</feature>
<evidence type="ECO:0000256" key="6">
    <source>
        <dbReference type="ARBA" id="ARBA00022801"/>
    </source>
</evidence>
<comment type="catalytic activity">
    <reaction evidence="1 10">
        <text>a phosphate monoester + H2O = an alcohol + phosphate</text>
        <dbReference type="Rhea" id="RHEA:15017"/>
        <dbReference type="ChEBI" id="CHEBI:15377"/>
        <dbReference type="ChEBI" id="CHEBI:30879"/>
        <dbReference type="ChEBI" id="CHEBI:43474"/>
        <dbReference type="ChEBI" id="CHEBI:67140"/>
        <dbReference type="EC" id="3.1.3.2"/>
    </reaction>
</comment>
<evidence type="ECO:0000259" key="12">
    <source>
        <dbReference type="SMART" id="SM00060"/>
    </source>
</evidence>
<evidence type="ECO:0000313" key="13">
    <source>
        <dbReference type="EMBL" id="EOY08204.1"/>
    </source>
</evidence>
<dbReference type="eggNOG" id="KOG1378">
    <property type="taxonomic scope" value="Eukaryota"/>
</dbReference>
<sequence length="508" mass="57320">MSSSNLVLCYIMLTDSYKMSATSNYRFVRGNTLGKKKRRNRSSNSYYWLSWHLFTCEPAFFFFTVLFLVFFDCLVLVVMAVIKGPFLVFTLATAFAGFIGCAVSYDRPLARKDISMPQPKELSPTSPQQVHISAVGPDRMRISWITESSAPAIVEYGTSPVAYSESATGSTSSYDYLVYKSGEIHDVVIGPLNPNTVYYYRLSSDSTREFSLKTPPADFPIKFAVVGDLGQTGWTNTTLAHIGQSNYDMLLLPGDLSYADFLQPLWDSFGRLVEPLASQRPWMVTQGNHEVEKIPIVHSTPFTAYNARWHMPFEESGSNSNLYYSFDVSGVHVIMLGSYTDFDPDSDQFKWLQADLRKIDRRKTPWIVAIIHAPWYNSNSAHQGEPESDLMKESMEGLLYKAGVDIVFAGHVHAYERFTRVYNRKADDCGPVHITIGDGGNREGLASEYMDPMPEISMFREASFGHGQLEVLNATHAVWKWHRNDDDVSVVADTFWFRSLSSDPACKV</sequence>
<keyword evidence="9" id="KW-0325">Glycoprotein</keyword>
<reference evidence="13 14" key="1">
    <citation type="journal article" date="2013" name="Genome Biol.">
        <title>The genome sequence of the most widely cultivated cacao type and its use to identify candidate genes regulating pod color.</title>
        <authorList>
            <person name="Motamayor J.C."/>
            <person name="Mockaitis K."/>
            <person name="Schmutz J."/>
            <person name="Haiminen N."/>
            <person name="Iii D.L."/>
            <person name="Cornejo O."/>
            <person name="Findley S.D."/>
            <person name="Zheng P."/>
            <person name="Utro F."/>
            <person name="Royaert S."/>
            <person name="Saski C."/>
            <person name="Jenkins J."/>
            <person name="Podicheti R."/>
            <person name="Zhao M."/>
            <person name="Scheffler B.E."/>
            <person name="Stack J.C."/>
            <person name="Feltus F.A."/>
            <person name="Mustiga G.M."/>
            <person name="Amores F."/>
            <person name="Phillips W."/>
            <person name="Marelli J.P."/>
            <person name="May G.D."/>
            <person name="Shapiro H."/>
            <person name="Ma J."/>
            <person name="Bustamante C.D."/>
            <person name="Schnell R.J."/>
            <person name="Main D."/>
            <person name="Gilbert D."/>
            <person name="Parida L."/>
            <person name="Kuhn D.N."/>
        </authorList>
    </citation>
    <scope>NUCLEOTIDE SEQUENCE [LARGE SCALE GENOMIC DNA]</scope>
    <source>
        <strain evidence="14">cv. Matina 1-6</strain>
    </source>
</reference>
<keyword evidence="11" id="KW-0812">Transmembrane</keyword>
<keyword evidence="11" id="KW-1133">Transmembrane helix</keyword>
<comment type="cofactor">
    <cofactor evidence="3">
        <name>Fe cation</name>
        <dbReference type="ChEBI" id="CHEBI:24875"/>
    </cofactor>
</comment>
<comment type="similarity">
    <text evidence="4 10">Belongs to the metallophosphoesterase superfamily. Purple acid phosphatase family.</text>
</comment>
<dbReference type="AlphaFoldDB" id="A0A061F141"/>
<evidence type="ECO:0000256" key="3">
    <source>
        <dbReference type="ARBA" id="ARBA00001962"/>
    </source>
</evidence>
<dbReference type="CDD" id="cd00063">
    <property type="entry name" value="FN3"/>
    <property type="match status" value="1"/>
</dbReference>
<keyword evidence="6 10" id="KW-0378">Hydrolase</keyword>
<dbReference type="Gene3D" id="2.60.40.380">
    <property type="entry name" value="Purple acid phosphatase-like, N-terminal"/>
    <property type="match status" value="1"/>
</dbReference>
<dbReference type="FunCoup" id="A0A061F141">
    <property type="interactions" value="82"/>
</dbReference>
<dbReference type="GO" id="GO:0003993">
    <property type="term" value="F:acid phosphatase activity"/>
    <property type="evidence" value="ECO:0000318"/>
    <property type="project" value="GO_Central"/>
</dbReference>
<dbReference type="EC" id="3.1.3.2" evidence="10"/>
<evidence type="ECO:0000256" key="9">
    <source>
        <dbReference type="ARBA" id="ARBA00023180"/>
    </source>
</evidence>
<dbReference type="PANTHER" id="PTHR22953:SF153">
    <property type="entry name" value="PURPLE ACID PHOSPHATASE"/>
    <property type="match status" value="1"/>
</dbReference>
<dbReference type="InterPro" id="IPR003961">
    <property type="entry name" value="FN3_dom"/>
</dbReference>
<dbReference type="Pfam" id="PF00149">
    <property type="entry name" value="Metallophos"/>
    <property type="match status" value="1"/>
</dbReference>
<feature type="transmembrane region" description="Helical" evidence="11">
    <location>
        <begin position="59"/>
        <end position="79"/>
    </location>
</feature>
<evidence type="ECO:0000256" key="4">
    <source>
        <dbReference type="ARBA" id="ARBA00008723"/>
    </source>
</evidence>
<evidence type="ECO:0000256" key="8">
    <source>
        <dbReference type="ARBA" id="ARBA00023004"/>
    </source>
</evidence>
<evidence type="ECO:0000256" key="5">
    <source>
        <dbReference type="ARBA" id="ARBA00022729"/>
    </source>
</evidence>
<dbReference type="InterPro" id="IPR041792">
    <property type="entry name" value="MPP_PAP"/>
</dbReference>
<dbReference type="SUPFAM" id="SSF56300">
    <property type="entry name" value="Metallo-dependent phosphatases"/>
    <property type="match status" value="1"/>
</dbReference>
<dbReference type="GO" id="GO:0046872">
    <property type="term" value="F:metal ion binding"/>
    <property type="evidence" value="ECO:0007669"/>
    <property type="project" value="InterPro"/>
</dbReference>
<dbReference type="SMART" id="SM00060">
    <property type="entry name" value="FN3"/>
    <property type="match status" value="1"/>
</dbReference>
<dbReference type="InterPro" id="IPR008963">
    <property type="entry name" value="Purple_acid_Pase-like_N"/>
</dbReference>
<dbReference type="InterPro" id="IPR015914">
    <property type="entry name" value="PAPs_N"/>
</dbReference>
<evidence type="ECO:0000256" key="7">
    <source>
        <dbReference type="ARBA" id="ARBA00022833"/>
    </source>
</evidence>
<dbReference type="STRING" id="3641.A0A061F141"/>
<dbReference type="Pfam" id="PF16656">
    <property type="entry name" value="Pur_ac_phosph_N"/>
    <property type="match status" value="1"/>
</dbReference>
<organism evidence="13 14">
    <name type="scientific">Theobroma cacao</name>
    <name type="common">Cacao</name>
    <name type="synonym">Cocoa</name>
    <dbReference type="NCBI Taxonomy" id="3641"/>
    <lineage>
        <taxon>Eukaryota</taxon>
        <taxon>Viridiplantae</taxon>
        <taxon>Streptophyta</taxon>
        <taxon>Embryophyta</taxon>
        <taxon>Tracheophyta</taxon>
        <taxon>Spermatophyta</taxon>
        <taxon>Magnoliopsida</taxon>
        <taxon>eudicotyledons</taxon>
        <taxon>Gunneridae</taxon>
        <taxon>Pentapetalae</taxon>
        <taxon>rosids</taxon>
        <taxon>malvids</taxon>
        <taxon>Malvales</taxon>
        <taxon>Malvaceae</taxon>
        <taxon>Byttnerioideae</taxon>
        <taxon>Theobroma</taxon>
    </lineage>
</organism>
<dbReference type="InterPro" id="IPR004843">
    <property type="entry name" value="Calcineurin-like_PHP"/>
</dbReference>
<evidence type="ECO:0000313" key="14">
    <source>
        <dbReference type="Proteomes" id="UP000026915"/>
    </source>
</evidence>
<proteinExistence type="inferred from homology"/>
<dbReference type="OMA" id="CKDVFEP"/>
<keyword evidence="7" id="KW-0862">Zinc</keyword>
<dbReference type="InterPro" id="IPR029052">
    <property type="entry name" value="Metallo-depent_PP-like"/>
</dbReference>
<keyword evidence="11" id="KW-0472">Membrane</keyword>
<protein>
    <recommendedName>
        <fullName evidence="10">Purple acid phosphatase</fullName>
        <ecNumber evidence="10">3.1.3.2</ecNumber>
    </recommendedName>
</protein>
<evidence type="ECO:0000256" key="1">
    <source>
        <dbReference type="ARBA" id="ARBA00000032"/>
    </source>
</evidence>
<evidence type="ECO:0000256" key="10">
    <source>
        <dbReference type="RuleBase" id="RU361203"/>
    </source>
</evidence>
<feature type="domain" description="Fibronectin type-III" evidence="12">
    <location>
        <begin position="124"/>
        <end position="211"/>
    </location>
</feature>
<dbReference type="PANTHER" id="PTHR22953">
    <property type="entry name" value="ACID PHOSPHATASE RELATED"/>
    <property type="match status" value="1"/>
</dbReference>
<name>A0A061F141_THECC</name>
<dbReference type="Pfam" id="PF14008">
    <property type="entry name" value="Metallophos_C"/>
    <property type="match status" value="1"/>
</dbReference>
<comment type="cofactor">
    <cofactor evidence="2">
        <name>Zn(2+)</name>
        <dbReference type="ChEBI" id="CHEBI:29105"/>
    </cofactor>
</comment>
<keyword evidence="14" id="KW-1185">Reference proteome</keyword>
<keyword evidence="5" id="KW-0732">Signal</keyword>
<dbReference type="Gramene" id="EOY08204">
    <property type="protein sequence ID" value="EOY08204"/>
    <property type="gene ID" value="TCM_022545"/>
</dbReference>
<dbReference type="InterPro" id="IPR025733">
    <property type="entry name" value="PAPs_C"/>
</dbReference>
<evidence type="ECO:0000256" key="11">
    <source>
        <dbReference type="SAM" id="Phobius"/>
    </source>
</evidence>
<accession>A0A061F141</accession>